<dbReference type="EMBL" id="CDPU01000004">
    <property type="protein sequence ID" value="CEO46178.1"/>
    <property type="molecule type" value="Genomic_DNA"/>
</dbReference>
<organism evidence="1">
    <name type="scientific">Bionectria ochroleuca</name>
    <name type="common">Gliocladium roseum</name>
    <dbReference type="NCBI Taxonomy" id="29856"/>
    <lineage>
        <taxon>Eukaryota</taxon>
        <taxon>Fungi</taxon>
        <taxon>Dikarya</taxon>
        <taxon>Ascomycota</taxon>
        <taxon>Pezizomycotina</taxon>
        <taxon>Sordariomycetes</taxon>
        <taxon>Hypocreomycetidae</taxon>
        <taxon>Hypocreales</taxon>
        <taxon>Bionectriaceae</taxon>
        <taxon>Clonostachys</taxon>
    </lineage>
</organism>
<protein>
    <recommendedName>
        <fullName evidence="2">Transglycosylase SLT domain-containing protein</fullName>
    </recommendedName>
</protein>
<proteinExistence type="predicted"/>
<reference evidence="1" key="1">
    <citation type="submission" date="2015-01" db="EMBL/GenBank/DDBJ databases">
        <authorList>
            <person name="Durling Mikael"/>
        </authorList>
    </citation>
    <scope>NUCLEOTIDE SEQUENCE</scope>
</reference>
<gene>
    <name evidence="1" type="ORF">BN869_000002233_1</name>
</gene>
<dbReference type="AlphaFoldDB" id="A0A0B7JMH4"/>
<sequence>MFISFFQGCSSITSTTTVRSSSQPFNMVATTPFVLAAASLISLSQATPLEPRAVSYKTYKGDGTVAKGWPTTSDWASFDTIWDVNIPQSAGACKWLGLTPNSDAENTVLKAAIKQAASDSGLDARFILAAVVQESAMCVRVKTSYSSTQGYRNPGLLQCFNGDHTCNDVDAGIPQLVPCPDAQIKGMITDGAGLTTSDGLKQTVARSGASDVSKYYKGALLYNSGVMPSSGNLGQGRSNPCYSSDIANRLMGWVADSSPCDRSTVGN</sequence>
<evidence type="ECO:0008006" key="2">
    <source>
        <dbReference type="Google" id="ProtNLM"/>
    </source>
</evidence>
<name>A0A0B7JMH4_BIOOC</name>
<accession>A0A0B7JMH4</accession>
<evidence type="ECO:0000313" key="1">
    <source>
        <dbReference type="EMBL" id="CEO46178.1"/>
    </source>
</evidence>